<proteinExistence type="inferred from homology"/>
<feature type="domain" description="HTH lysR-type" evidence="5">
    <location>
        <begin position="5"/>
        <end position="62"/>
    </location>
</feature>
<protein>
    <submittedName>
        <fullName evidence="6">DNA-binding transcriptional regulator, LysR family</fullName>
    </submittedName>
</protein>
<dbReference type="InterPro" id="IPR036388">
    <property type="entry name" value="WH-like_DNA-bd_sf"/>
</dbReference>
<evidence type="ECO:0000256" key="3">
    <source>
        <dbReference type="ARBA" id="ARBA00023125"/>
    </source>
</evidence>
<dbReference type="InterPro" id="IPR050176">
    <property type="entry name" value="LTTR"/>
</dbReference>
<dbReference type="InterPro" id="IPR000847">
    <property type="entry name" value="LysR_HTH_N"/>
</dbReference>
<name>A0A1X7PK21_9HYPH</name>
<dbReference type="EMBL" id="FXBL01000004">
    <property type="protein sequence ID" value="SMH51297.1"/>
    <property type="molecule type" value="Genomic_DNA"/>
</dbReference>
<dbReference type="OrthoDB" id="8097684at2"/>
<dbReference type="Pfam" id="PF03466">
    <property type="entry name" value="LysR_substrate"/>
    <property type="match status" value="1"/>
</dbReference>
<dbReference type="GO" id="GO:0003677">
    <property type="term" value="F:DNA binding"/>
    <property type="evidence" value="ECO:0007669"/>
    <property type="project" value="UniProtKB-KW"/>
</dbReference>
<keyword evidence="7" id="KW-1185">Reference proteome</keyword>
<dbReference type="GO" id="GO:0003700">
    <property type="term" value="F:DNA-binding transcription factor activity"/>
    <property type="evidence" value="ECO:0007669"/>
    <property type="project" value="InterPro"/>
</dbReference>
<keyword evidence="4" id="KW-0804">Transcription</keyword>
<keyword evidence="2" id="KW-0805">Transcription regulation</keyword>
<evidence type="ECO:0000256" key="2">
    <source>
        <dbReference type="ARBA" id="ARBA00023015"/>
    </source>
</evidence>
<dbReference type="FunFam" id="1.10.10.10:FF:000001">
    <property type="entry name" value="LysR family transcriptional regulator"/>
    <property type="match status" value="1"/>
</dbReference>
<dbReference type="PANTHER" id="PTHR30579:SF7">
    <property type="entry name" value="HTH-TYPE TRANSCRIPTIONAL REGULATOR LRHA-RELATED"/>
    <property type="match status" value="1"/>
</dbReference>
<dbReference type="Gene3D" id="1.10.10.10">
    <property type="entry name" value="Winged helix-like DNA-binding domain superfamily/Winged helix DNA-binding domain"/>
    <property type="match status" value="1"/>
</dbReference>
<sequence length="290" mass="31497">MTVPLESDLLRTFLAVAETGNVTRAAERVGRTQSAVSMQVRRLEEGIGEALFARGPRGVALTPRGDQLLPYARRVVGLLDETAVAIRTTPLDGPVRIGLPEEWGQTILPRALAAFAERHPAVEVTVRSATSVKQLAALDQDQLDLVVAYVPDRQLEHDVLCVDTTVWAVSVGFRLEDRDPVPVALFNDESNWCSRFAIASLQRYGIRYRVAYTSDTLAGLVSVASAGLAIASLSRSAIPSDCRELTAADGFPPIDASRVILKRNPRRSSAAILGMAEMIRKAFQPGEPLR</sequence>
<accession>A0A1X7PK21</accession>
<evidence type="ECO:0000313" key="6">
    <source>
        <dbReference type="EMBL" id="SMH51297.1"/>
    </source>
</evidence>
<reference evidence="6 7" key="1">
    <citation type="submission" date="2017-04" db="EMBL/GenBank/DDBJ databases">
        <authorList>
            <person name="Afonso C.L."/>
            <person name="Miller P.J."/>
            <person name="Scott M.A."/>
            <person name="Spackman E."/>
            <person name="Goraichik I."/>
            <person name="Dimitrov K.M."/>
            <person name="Suarez D.L."/>
            <person name="Swayne D.E."/>
        </authorList>
    </citation>
    <scope>NUCLEOTIDE SEQUENCE [LARGE SCALE GENOMIC DNA]</scope>
    <source>
        <strain evidence="6 7">B5P</strain>
    </source>
</reference>
<keyword evidence="3 6" id="KW-0238">DNA-binding</keyword>
<dbReference type="SUPFAM" id="SSF46785">
    <property type="entry name" value="Winged helix' DNA-binding domain"/>
    <property type="match status" value="1"/>
</dbReference>
<dbReference type="PROSITE" id="PS50931">
    <property type="entry name" value="HTH_LYSR"/>
    <property type="match status" value="1"/>
</dbReference>
<dbReference type="PANTHER" id="PTHR30579">
    <property type="entry name" value="TRANSCRIPTIONAL REGULATOR"/>
    <property type="match status" value="1"/>
</dbReference>
<evidence type="ECO:0000256" key="4">
    <source>
        <dbReference type="ARBA" id="ARBA00023163"/>
    </source>
</evidence>
<dbReference type="SUPFAM" id="SSF53850">
    <property type="entry name" value="Periplasmic binding protein-like II"/>
    <property type="match status" value="1"/>
</dbReference>
<dbReference type="PRINTS" id="PR00039">
    <property type="entry name" value="HTHLYSR"/>
</dbReference>
<gene>
    <name evidence="6" type="ORF">SAMN02982922_4386</name>
</gene>
<dbReference type="Pfam" id="PF00126">
    <property type="entry name" value="HTH_1"/>
    <property type="match status" value="1"/>
</dbReference>
<evidence type="ECO:0000259" key="5">
    <source>
        <dbReference type="PROSITE" id="PS50931"/>
    </source>
</evidence>
<dbReference type="InterPro" id="IPR036390">
    <property type="entry name" value="WH_DNA-bd_sf"/>
</dbReference>
<dbReference type="Gene3D" id="3.40.190.10">
    <property type="entry name" value="Periplasmic binding protein-like II"/>
    <property type="match status" value="2"/>
</dbReference>
<dbReference type="RefSeq" id="WP_085466084.1">
    <property type="nucleotide sequence ID" value="NZ_FXBL01000004.1"/>
</dbReference>
<dbReference type="Proteomes" id="UP000193083">
    <property type="component" value="Unassembled WGS sequence"/>
</dbReference>
<comment type="similarity">
    <text evidence="1">Belongs to the LysR transcriptional regulatory family.</text>
</comment>
<organism evidence="6 7">
    <name type="scientific">Mesorhizobium australicum</name>
    <dbReference type="NCBI Taxonomy" id="536018"/>
    <lineage>
        <taxon>Bacteria</taxon>
        <taxon>Pseudomonadati</taxon>
        <taxon>Pseudomonadota</taxon>
        <taxon>Alphaproteobacteria</taxon>
        <taxon>Hyphomicrobiales</taxon>
        <taxon>Phyllobacteriaceae</taxon>
        <taxon>Mesorhizobium</taxon>
    </lineage>
</organism>
<dbReference type="AlphaFoldDB" id="A0A1X7PK21"/>
<dbReference type="InterPro" id="IPR005119">
    <property type="entry name" value="LysR_subst-bd"/>
</dbReference>
<evidence type="ECO:0000313" key="7">
    <source>
        <dbReference type="Proteomes" id="UP000193083"/>
    </source>
</evidence>
<evidence type="ECO:0000256" key="1">
    <source>
        <dbReference type="ARBA" id="ARBA00009437"/>
    </source>
</evidence>